<organismHost>
    <name type="scientific">Escherichia coli</name>
    <dbReference type="NCBI Taxonomy" id="562"/>
</organismHost>
<name>A0A482GEJ9_BPGOS</name>
<evidence type="ECO:0000256" key="1">
    <source>
        <dbReference type="SAM" id="MobiDB-lite"/>
    </source>
</evidence>
<dbReference type="Proteomes" id="UP000294673">
    <property type="component" value="Segment"/>
</dbReference>
<keyword evidence="3" id="KW-1185">Reference proteome</keyword>
<gene>
    <name evidence="2" type="ORF">Goslar_00237</name>
</gene>
<protein>
    <submittedName>
        <fullName evidence="2">Uncharacterized protein</fullName>
    </submittedName>
</protein>
<sequence>MSEYGVAPVDDEPQEAPDKFEVRLDETRNIRQRFIQRLEMLLDSEFKDFERNPGADNKAIVDVENVDRIGKLLLKSLGDNDKVDLTLKRISADQAMNDSALKTAQALTETMLRRLGQMDQHPLAAGAVYEGEVVKPVTPEERDRRLGFASLEEFDSKEFSPGVLIQGRVEETSDAFYARMAQLTASVREEVSQKMAADHQSSEASHEEE</sequence>
<proteinExistence type="predicted"/>
<dbReference type="EMBL" id="MK327938">
    <property type="protein sequence ID" value="QBO64028.1"/>
    <property type="molecule type" value="Genomic_DNA"/>
</dbReference>
<feature type="region of interest" description="Disordered" evidence="1">
    <location>
        <begin position="188"/>
        <end position="209"/>
    </location>
</feature>
<evidence type="ECO:0000313" key="2">
    <source>
        <dbReference type="EMBL" id="QBO64028.1"/>
    </source>
</evidence>
<accession>A0A482GEJ9</accession>
<organism evidence="2 3">
    <name type="scientific">Escherichia phage vB_EcoM_Goslar</name>
    <dbReference type="NCBI Taxonomy" id="2502409"/>
    <lineage>
        <taxon>Viruses</taxon>
        <taxon>Duplodnaviria</taxon>
        <taxon>Heunggongvirae</taxon>
        <taxon>Uroviricota</taxon>
        <taxon>Caudoviricetes</taxon>
        <taxon>Chimalliviridae</taxon>
        <taxon>Goslarvirus</taxon>
        <taxon>Goslarvirus goslar</taxon>
    </lineage>
</organism>
<reference evidence="2 3" key="1">
    <citation type="submission" date="2018-12" db="EMBL/GenBank/DDBJ databases">
        <title>Still something new to discover - new insights into E. coli phage diversity and taxonomy.</title>
        <authorList>
            <person name="Korf I.H.E."/>
            <person name="Adriaennsens E."/>
            <person name="Dreiseikelmann B."/>
            <person name="Kropinski A."/>
            <person name="Nimtz M."/>
            <person name="Meier-Kolthoff J.P."/>
            <person name="Rohde M."/>
            <person name="van Raaij M."/>
            <person name="Wittmann J."/>
        </authorList>
    </citation>
    <scope>NUCLEOTIDE SEQUENCE [LARGE SCALE GENOMIC DNA]</scope>
</reference>
<evidence type="ECO:0000313" key="3">
    <source>
        <dbReference type="Proteomes" id="UP000294673"/>
    </source>
</evidence>